<keyword evidence="1" id="KW-1133">Transmembrane helix</keyword>
<keyword evidence="1" id="KW-0812">Transmembrane</keyword>
<keyword evidence="1" id="KW-0472">Membrane</keyword>
<protein>
    <recommendedName>
        <fullName evidence="4">Flp family type IVb pilin</fullName>
    </recommendedName>
</protein>
<keyword evidence="3" id="KW-1185">Reference proteome</keyword>
<reference evidence="2 3" key="1">
    <citation type="journal article" date="2020" name="Microorganisms">
        <title>Osmotic Adaptation and Compatible Solute Biosynthesis of Phototrophic Bacteria as Revealed from Genome Analyses.</title>
        <authorList>
            <person name="Imhoff J.F."/>
            <person name="Rahn T."/>
            <person name="Kunzel S."/>
            <person name="Keller A."/>
            <person name="Neulinger S.C."/>
        </authorList>
    </citation>
    <scope>NUCLEOTIDE SEQUENCE [LARGE SCALE GENOMIC DNA]</scope>
    <source>
        <strain evidence="2 3">DSM 9895</strain>
    </source>
</reference>
<gene>
    <name evidence="2" type="ORF">CKO28_02415</name>
</gene>
<feature type="non-terminal residue" evidence="2">
    <location>
        <position position="82"/>
    </location>
</feature>
<accession>A0ABS1D949</accession>
<sequence length="82" mass="8417">MESEVSALFFQVRRRRGASKIGYAILLGVISLGTVGAIAATGDSIRHLFNTVENQAVGPAGEVAESGKAQVRIAGATASEDA</sequence>
<comment type="caution">
    <text evidence="2">The sequence shown here is derived from an EMBL/GenBank/DDBJ whole genome shotgun (WGS) entry which is preliminary data.</text>
</comment>
<evidence type="ECO:0000313" key="3">
    <source>
        <dbReference type="Proteomes" id="UP001296873"/>
    </source>
</evidence>
<evidence type="ECO:0000256" key="1">
    <source>
        <dbReference type="SAM" id="Phobius"/>
    </source>
</evidence>
<name>A0ABS1D949_9PROT</name>
<dbReference type="EMBL" id="NRRL01000003">
    <property type="protein sequence ID" value="MBK1666895.1"/>
    <property type="molecule type" value="Genomic_DNA"/>
</dbReference>
<organism evidence="2 3">
    <name type="scientific">Rhodovibrio sodomensis</name>
    <dbReference type="NCBI Taxonomy" id="1088"/>
    <lineage>
        <taxon>Bacteria</taxon>
        <taxon>Pseudomonadati</taxon>
        <taxon>Pseudomonadota</taxon>
        <taxon>Alphaproteobacteria</taxon>
        <taxon>Rhodospirillales</taxon>
        <taxon>Rhodovibrionaceae</taxon>
        <taxon>Rhodovibrio</taxon>
    </lineage>
</organism>
<evidence type="ECO:0008006" key="4">
    <source>
        <dbReference type="Google" id="ProtNLM"/>
    </source>
</evidence>
<feature type="transmembrane region" description="Helical" evidence="1">
    <location>
        <begin position="21"/>
        <end position="40"/>
    </location>
</feature>
<proteinExistence type="predicted"/>
<dbReference type="Proteomes" id="UP001296873">
    <property type="component" value="Unassembled WGS sequence"/>
</dbReference>
<evidence type="ECO:0000313" key="2">
    <source>
        <dbReference type="EMBL" id="MBK1666895.1"/>
    </source>
</evidence>